<dbReference type="GO" id="GO:0006783">
    <property type="term" value="P:heme biosynthetic process"/>
    <property type="evidence" value="ECO:0007669"/>
    <property type="project" value="TreeGrafter"/>
</dbReference>
<comment type="caution">
    <text evidence="1">The sequence shown here is derived from an EMBL/GenBank/DDBJ whole genome shotgun (WGS) entry which is preliminary data.</text>
</comment>
<gene>
    <name evidence="1" type="ORF">BGW38_010681</name>
</gene>
<dbReference type="PANTHER" id="PTHR42923">
    <property type="entry name" value="PROTOPORPHYRINOGEN OXIDASE"/>
    <property type="match status" value="1"/>
</dbReference>
<accession>A0A9P6FWN0</accession>
<organism evidence="1 2">
    <name type="scientific">Lunasporangiospora selenospora</name>
    <dbReference type="NCBI Taxonomy" id="979761"/>
    <lineage>
        <taxon>Eukaryota</taxon>
        <taxon>Fungi</taxon>
        <taxon>Fungi incertae sedis</taxon>
        <taxon>Mucoromycota</taxon>
        <taxon>Mortierellomycotina</taxon>
        <taxon>Mortierellomycetes</taxon>
        <taxon>Mortierellales</taxon>
        <taxon>Mortierellaceae</taxon>
        <taxon>Lunasporangiospora</taxon>
    </lineage>
</organism>
<dbReference type="InterPro" id="IPR036188">
    <property type="entry name" value="FAD/NAD-bd_sf"/>
</dbReference>
<dbReference type="OrthoDB" id="438553at2759"/>
<sequence length="245" mass="26520">MLPNHYSELSHNPSANVAVVNLVYDAAKAQLPTPGFGYLIPRSENSAQNHKGLLGVVFDSCATPGQDTGPSNGNVIKLTAMIGGYMFDEVASTQHLSPAATEGHSSSEVGNAKKYSPISKGFEKDQVRRLELFFKEVATDAVMNHLNIETEPELVRVHIQHNCIPQYLVGHLQRMQSLDEALRRDFDGMLAVTGAGYLGVSVNDCIKNAREVVEAIVSKLDEEDSGEAELVGKQDAVTGLERASK</sequence>
<dbReference type="Proteomes" id="UP000780801">
    <property type="component" value="Unassembled WGS sequence"/>
</dbReference>
<dbReference type="PANTHER" id="PTHR42923:SF3">
    <property type="entry name" value="PROTOPORPHYRINOGEN OXIDASE"/>
    <property type="match status" value="1"/>
</dbReference>
<evidence type="ECO:0000313" key="1">
    <source>
        <dbReference type="EMBL" id="KAF9582854.1"/>
    </source>
</evidence>
<protein>
    <recommendedName>
        <fullName evidence="3">Protoporphyrinogen oxidase</fullName>
    </recommendedName>
</protein>
<reference evidence="1" key="1">
    <citation type="journal article" date="2020" name="Fungal Divers.">
        <title>Resolving the Mortierellaceae phylogeny through synthesis of multi-gene phylogenetics and phylogenomics.</title>
        <authorList>
            <person name="Vandepol N."/>
            <person name="Liber J."/>
            <person name="Desiro A."/>
            <person name="Na H."/>
            <person name="Kennedy M."/>
            <person name="Barry K."/>
            <person name="Grigoriev I.V."/>
            <person name="Miller A.N."/>
            <person name="O'Donnell K."/>
            <person name="Stajich J.E."/>
            <person name="Bonito G."/>
        </authorList>
    </citation>
    <scope>NUCLEOTIDE SEQUENCE</scope>
    <source>
        <strain evidence="1">KOD1015</strain>
    </source>
</reference>
<dbReference type="Gene3D" id="3.50.50.60">
    <property type="entry name" value="FAD/NAD(P)-binding domain"/>
    <property type="match status" value="1"/>
</dbReference>
<dbReference type="SUPFAM" id="SSF54373">
    <property type="entry name" value="FAD-linked reductases, C-terminal domain"/>
    <property type="match status" value="1"/>
</dbReference>
<dbReference type="GO" id="GO:0005743">
    <property type="term" value="C:mitochondrial inner membrane"/>
    <property type="evidence" value="ECO:0007669"/>
    <property type="project" value="TreeGrafter"/>
</dbReference>
<evidence type="ECO:0008006" key="3">
    <source>
        <dbReference type="Google" id="ProtNLM"/>
    </source>
</evidence>
<proteinExistence type="predicted"/>
<evidence type="ECO:0000313" key="2">
    <source>
        <dbReference type="Proteomes" id="UP000780801"/>
    </source>
</evidence>
<dbReference type="GO" id="GO:0004729">
    <property type="term" value="F:oxygen-dependent protoporphyrinogen oxidase activity"/>
    <property type="evidence" value="ECO:0007669"/>
    <property type="project" value="TreeGrafter"/>
</dbReference>
<name>A0A9P6FWN0_9FUNG</name>
<dbReference type="InterPro" id="IPR050464">
    <property type="entry name" value="Zeta_carotene_desat/Oxidored"/>
</dbReference>
<dbReference type="AlphaFoldDB" id="A0A9P6FWN0"/>
<keyword evidence="2" id="KW-1185">Reference proteome</keyword>
<dbReference type="EMBL" id="JAABOA010000900">
    <property type="protein sequence ID" value="KAF9582854.1"/>
    <property type="molecule type" value="Genomic_DNA"/>
</dbReference>